<dbReference type="RefSeq" id="WP_191715347.1">
    <property type="nucleotide sequence ID" value="NZ_JACSPU010000003.1"/>
</dbReference>
<dbReference type="SUPFAM" id="SSF46767">
    <property type="entry name" value="Methylated DNA-protein cysteine methyltransferase, C-terminal domain"/>
    <property type="match status" value="1"/>
</dbReference>
<evidence type="ECO:0000256" key="2">
    <source>
        <dbReference type="ARBA" id="ARBA00022490"/>
    </source>
</evidence>
<feature type="active site" description="Nucleophile; methyl group acceptor" evidence="8">
    <location>
        <position position="141"/>
    </location>
</feature>
<dbReference type="CDD" id="cd06445">
    <property type="entry name" value="ATase"/>
    <property type="match status" value="1"/>
</dbReference>
<dbReference type="EMBL" id="JACSPU010000003">
    <property type="protein sequence ID" value="MBD8015154.1"/>
    <property type="molecule type" value="Genomic_DNA"/>
</dbReference>
<comment type="subcellular location">
    <subcellularLocation>
        <location evidence="8">Cytoplasm</location>
    </subcellularLocation>
</comment>
<dbReference type="InterPro" id="IPR036631">
    <property type="entry name" value="MGMT_N_sf"/>
</dbReference>
<keyword evidence="6 8" id="KW-0234">DNA repair</keyword>
<dbReference type="PROSITE" id="PS00374">
    <property type="entry name" value="MGMT"/>
    <property type="match status" value="1"/>
</dbReference>
<evidence type="ECO:0000259" key="9">
    <source>
        <dbReference type="Pfam" id="PF01035"/>
    </source>
</evidence>
<comment type="catalytic activity">
    <reaction evidence="7 8">
        <text>a 6-O-methyl-2'-deoxyguanosine in DNA + L-cysteinyl-[protein] = S-methyl-L-cysteinyl-[protein] + a 2'-deoxyguanosine in DNA</text>
        <dbReference type="Rhea" id="RHEA:24000"/>
        <dbReference type="Rhea" id="RHEA-COMP:10131"/>
        <dbReference type="Rhea" id="RHEA-COMP:10132"/>
        <dbReference type="Rhea" id="RHEA-COMP:11367"/>
        <dbReference type="Rhea" id="RHEA-COMP:11368"/>
        <dbReference type="ChEBI" id="CHEBI:29950"/>
        <dbReference type="ChEBI" id="CHEBI:82612"/>
        <dbReference type="ChEBI" id="CHEBI:85445"/>
        <dbReference type="ChEBI" id="CHEBI:85448"/>
        <dbReference type="EC" id="2.1.1.63"/>
    </reaction>
</comment>
<evidence type="ECO:0000313" key="11">
    <source>
        <dbReference type="EMBL" id="MBD8015154.1"/>
    </source>
</evidence>
<dbReference type="Pfam" id="PF02870">
    <property type="entry name" value="Methyltransf_1N"/>
    <property type="match status" value="1"/>
</dbReference>
<dbReference type="InterPro" id="IPR023546">
    <property type="entry name" value="MGMT"/>
</dbReference>
<dbReference type="Gene3D" id="3.30.160.70">
    <property type="entry name" value="Methylated DNA-protein cysteine methyltransferase domain"/>
    <property type="match status" value="1"/>
</dbReference>
<dbReference type="InterPro" id="IPR001497">
    <property type="entry name" value="MethylDNA_cys_MeTrfase_AS"/>
</dbReference>
<dbReference type="SUPFAM" id="SSF53155">
    <property type="entry name" value="Methylated DNA-protein cysteine methyltransferase domain"/>
    <property type="match status" value="1"/>
</dbReference>
<keyword evidence="2 8" id="KW-0963">Cytoplasm</keyword>
<evidence type="ECO:0000256" key="5">
    <source>
        <dbReference type="ARBA" id="ARBA00022763"/>
    </source>
</evidence>
<evidence type="ECO:0000256" key="1">
    <source>
        <dbReference type="ARBA" id="ARBA00001286"/>
    </source>
</evidence>
<feature type="domain" description="Methylguanine DNA methyltransferase ribonuclease-like" evidence="10">
    <location>
        <begin position="8"/>
        <end position="83"/>
    </location>
</feature>
<evidence type="ECO:0000313" key="12">
    <source>
        <dbReference type="Proteomes" id="UP000658980"/>
    </source>
</evidence>
<evidence type="ECO:0000256" key="3">
    <source>
        <dbReference type="ARBA" id="ARBA00022603"/>
    </source>
</evidence>
<evidence type="ECO:0000259" key="10">
    <source>
        <dbReference type="Pfam" id="PF02870"/>
    </source>
</evidence>
<accession>A0ABR8WDR8</accession>
<dbReference type="Gene3D" id="1.10.10.10">
    <property type="entry name" value="Winged helix-like DNA-binding domain superfamily/Winged helix DNA-binding domain"/>
    <property type="match status" value="1"/>
</dbReference>
<evidence type="ECO:0000256" key="7">
    <source>
        <dbReference type="ARBA" id="ARBA00049348"/>
    </source>
</evidence>
<dbReference type="EC" id="2.1.1.63" evidence="8"/>
<proteinExistence type="inferred from homology"/>
<comment type="caution">
    <text evidence="11">The sequence shown here is derived from an EMBL/GenBank/DDBJ whole genome shotgun (WGS) entry which is preliminary data.</text>
</comment>
<feature type="domain" description="Methylated-DNA-[protein]-cysteine S-methyltransferase DNA binding" evidence="9">
    <location>
        <begin position="91"/>
        <end position="169"/>
    </location>
</feature>
<dbReference type="Pfam" id="PF01035">
    <property type="entry name" value="DNA_binding_1"/>
    <property type="match status" value="1"/>
</dbReference>
<dbReference type="HAMAP" id="MF_00772">
    <property type="entry name" value="OGT"/>
    <property type="match status" value="1"/>
</dbReference>
<evidence type="ECO:0000256" key="8">
    <source>
        <dbReference type="HAMAP-Rule" id="MF_00772"/>
    </source>
</evidence>
<protein>
    <recommendedName>
        <fullName evidence="8">Methylated-DNA--protein-cysteine methyltransferase</fullName>
        <ecNumber evidence="8">2.1.1.63</ecNumber>
    </recommendedName>
    <alternativeName>
        <fullName evidence="8">6-O-methylguanine-DNA methyltransferase</fullName>
        <shortName evidence="8">MGMT</shortName>
    </alternativeName>
    <alternativeName>
        <fullName evidence="8">O-6-methylguanine-DNA-alkyltransferase</fullName>
    </alternativeName>
</protein>
<dbReference type="InterPro" id="IPR014048">
    <property type="entry name" value="MethylDNA_cys_MeTrfase_DNA-bd"/>
</dbReference>
<keyword evidence="3 8" id="KW-0489">Methyltransferase</keyword>
<evidence type="ECO:0000256" key="6">
    <source>
        <dbReference type="ARBA" id="ARBA00023204"/>
    </source>
</evidence>
<dbReference type="InterPro" id="IPR008332">
    <property type="entry name" value="MethylG_MeTrfase_N"/>
</dbReference>
<dbReference type="PANTHER" id="PTHR10815">
    <property type="entry name" value="METHYLATED-DNA--PROTEIN-CYSTEINE METHYLTRANSFERASE"/>
    <property type="match status" value="1"/>
</dbReference>
<reference evidence="11 12" key="1">
    <citation type="submission" date="2020-08" db="EMBL/GenBank/DDBJ databases">
        <title>A Genomic Blueprint of the Chicken Gut Microbiome.</title>
        <authorList>
            <person name="Gilroy R."/>
            <person name="Ravi A."/>
            <person name="Getino M."/>
            <person name="Pursley I."/>
            <person name="Horton D.L."/>
            <person name="Alikhan N.-F."/>
            <person name="Baker D."/>
            <person name="Gharbi K."/>
            <person name="Hall N."/>
            <person name="Watson M."/>
            <person name="Adriaenssens E.M."/>
            <person name="Foster-Nyarko E."/>
            <person name="Jarju S."/>
            <person name="Secka A."/>
            <person name="Antonio M."/>
            <person name="Oren A."/>
            <person name="Chaudhuri R."/>
            <person name="La Ragione R.M."/>
            <person name="Hildebrand F."/>
            <person name="Pallen M.J."/>
        </authorList>
    </citation>
    <scope>NUCLEOTIDE SEQUENCE [LARGE SCALE GENOMIC DNA]</scope>
    <source>
        <strain evidence="11 12">Sa1BUA13</strain>
    </source>
</reference>
<keyword evidence="4 8" id="KW-0808">Transferase</keyword>
<keyword evidence="5 8" id="KW-0227">DNA damage</keyword>
<dbReference type="Proteomes" id="UP000658980">
    <property type="component" value="Unassembled WGS sequence"/>
</dbReference>
<keyword evidence="12" id="KW-1185">Reference proteome</keyword>
<sequence length="183" mass="20128">MRTTGSLIYWSIFEHGQWQLHIAKTENGLCYIGSPGDSFSELSVYIHKHFPAASLEQNDSLLSDSKQELTAYLDGSQQEFSLSADAAGTTFQQQVWEALHKIPYGQTVTYSEIAEQIGKPSAVRAVASAIGANPLLITVPCHRVISKNGTIGGYRGGLDFKRFLLELETNNGNKKKHLPNSND</sequence>
<evidence type="ECO:0000256" key="4">
    <source>
        <dbReference type="ARBA" id="ARBA00022679"/>
    </source>
</evidence>
<organism evidence="11 12">
    <name type="scientific">Planococcus wigleyi</name>
    <dbReference type="NCBI Taxonomy" id="2762216"/>
    <lineage>
        <taxon>Bacteria</taxon>
        <taxon>Bacillati</taxon>
        <taxon>Bacillota</taxon>
        <taxon>Bacilli</taxon>
        <taxon>Bacillales</taxon>
        <taxon>Caryophanaceae</taxon>
        <taxon>Planococcus</taxon>
    </lineage>
</organism>
<comment type="miscellaneous">
    <text evidence="8">This enzyme catalyzes only one turnover and therefore is not strictly catalytic. According to one definition, an enzyme is a biocatalyst that acts repeatedly and over many reaction cycles.</text>
</comment>
<gene>
    <name evidence="11" type="ORF">H9630_10015</name>
</gene>
<dbReference type="PANTHER" id="PTHR10815:SF12">
    <property type="entry name" value="METHYLATED-DNA--PROTEIN-CYSTEINE METHYLTRANSFERASE, INDUCIBLE"/>
    <property type="match status" value="1"/>
</dbReference>
<comment type="similarity">
    <text evidence="8">Belongs to the MGMT family.</text>
</comment>
<dbReference type="InterPro" id="IPR036388">
    <property type="entry name" value="WH-like_DNA-bd_sf"/>
</dbReference>
<dbReference type="NCBIfam" id="TIGR00589">
    <property type="entry name" value="ogt"/>
    <property type="match status" value="1"/>
</dbReference>
<comment type="function">
    <text evidence="8">Involved in the cellular defense against the biological effects of O6-methylguanine (O6-MeG) and O4-methylthymine (O4-MeT) in DNA. Repairs the methylated nucleobase in DNA by stoichiometrically transferring the methyl group to a cysteine residue in the enzyme. This is a suicide reaction: the enzyme is irreversibly inactivated.</text>
</comment>
<comment type="catalytic activity">
    <reaction evidence="1 8">
        <text>a 4-O-methyl-thymidine in DNA + L-cysteinyl-[protein] = a thymidine in DNA + S-methyl-L-cysteinyl-[protein]</text>
        <dbReference type="Rhea" id="RHEA:53428"/>
        <dbReference type="Rhea" id="RHEA-COMP:10131"/>
        <dbReference type="Rhea" id="RHEA-COMP:10132"/>
        <dbReference type="Rhea" id="RHEA-COMP:13555"/>
        <dbReference type="Rhea" id="RHEA-COMP:13556"/>
        <dbReference type="ChEBI" id="CHEBI:29950"/>
        <dbReference type="ChEBI" id="CHEBI:82612"/>
        <dbReference type="ChEBI" id="CHEBI:137386"/>
        <dbReference type="ChEBI" id="CHEBI:137387"/>
        <dbReference type="EC" id="2.1.1.63"/>
    </reaction>
</comment>
<name>A0ABR8WDR8_9BACL</name>
<dbReference type="InterPro" id="IPR036217">
    <property type="entry name" value="MethylDNA_cys_MeTrfase_DNAb"/>
</dbReference>